<name>A0A392W7Y7_9FABA</name>
<evidence type="ECO:0000313" key="2">
    <source>
        <dbReference type="Proteomes" id="UP000265520"/>
    </source>
</evidence>
<keyword evidence="2" id="KW-1185">Reference proteome</keyword>
<evidence type="ECO:0000313" key="1">
    <source>
        <dbReference type="EMBL" id="MCI95241.1"/>
    </source>
</evidence>
<organism evidence="1 2">
    <name type="scientific">Trifolium medium</name>
    <dbReference type="NCBI Taxonomy" id="97028"/>
    <lineage>
        <taxon>Eukaryota</taxon>
        <taxon>Viridiplantae</taxon>
        <taxon>Streptophyta</taxon>
        <taxon>Embryophyta</taxon>
        <taxon>Tracheophyta</taxon>
        <taxon>Spermatophyta</taxon>
        <taxon>Magnoliopsida</taxon>
        <taxon>eudicotyledons</taxon>
        <taxon>Gunneridae</taxon>
        <taxon>Pentapetalae</taxon>
        <taxon>rosids</taxon>
        <taxon>fabids</taxon>
        <taxon>Fabales</taxon>
        <taxon>Fabaceae</taxon>
        <taxon>Papilionoideae</taxon>
        <taxon>50 kb inversion clade</taxon>
        <taxon>NPAAA clade</taxon>
        <taxon>Hologalegina</taxon>
        <taxon>IRL clade</taxon>
        <taxon>Trifolieae</taxon>
        <taxon>Trifolium</taxon>
    </lineage>
</organism>
<dbReference type="AlphaFoldDB" id="A0A392W7Y7"/>
<reference evidence="1 2" key="1">
    <citation type="journal article" date="2018" name="Front. Plant Sci.">
        <title>Red Clover (Trifolium pratense) and Zigzag Clover (T. medium) - A Picture of Genomic Similarities and Differences.</title>
        <authorList>
            <person name="Dluhosova J."/>
            <person name="Istvanek J."/>
            <person name="Nedelnik J."/>
            <person name="Repkova J."/>
        </authorList>
    </citation>
    <scope>NUCLEOTIDE SEQUENCE [LARGE SCALE GENOMIC DNA]</scope>
    <source>
        <strain evidence="2">cv. 10/8</strain>
        <tissue evidence="1">Leaf</tissue>
    </source>
</reference>
<dbReference type="EMBL" id="LXQA011380866">
    <property type="protein sequence ID" value="MCI95241.1"/>
    <property type="molecule type" value="Genomic_DNA"/>
</dbReference>
<accession>A0A392W7Y7</accession>
<protein>
    <submittedName>
        <fullName evidence="1">Uncharacterized protein</fullName>
    </submittedName>
</protein>
<dbReference type="Proteomes" id="UP000265520">
    <property type="component" value="Unassembled WGS sequence"/>
</dbReference>
<sequence length="37" mass="4018">MSTALAKSLPRRSPRSSRKSFMLSSVFTSTATLLTLS</sequence>
<comment type="caution">
    <text evidence="1">The sequence shown here is derived from an EMBL/GenBank/DDBJ whole genome shotgun (WGS) entry which is preliminary data.</text>
</comment>
<feature type="non-terminal residue" evidence="1">
    <location>
        <position position="37"/>
    </location>
</feature>
<proteinExistence type="predicted"/>